<dbReference type="InterPro" id="IPR036388">
    <property type="entry name" value="WH-like_DNA-bd_sf"/>
</dbReference>
<dbReference type="SMART" id="SM00421">
    <property type="entry name" value="HTH_LUXR"/>
    <property type="match status" value="1"/>
</dbReference>
<dbReference type="PROSITE" id="PS50043">
    <property type="entry name" value="HTH_LUXR_2"/>
    <property type="match status" value="1"/>
</dbReference>
<keyword evidence="3" id="KW-0804">Transcription</keyword>
<evidence type="ECO:0000259" key="4">
    <source>
        <dbReference type="PROSITE" id="PS50043"/>
    </source>
</evidence>
<dbReference type="Proteomes" id="UP001597181">
    <property type="component" value="Unassembled WGS sequence"/>
</dbReference>
<keyword evidence="2" id="KW-0238">DNA-binding</keyword>
<reference evidence="6" key="1">
    <citation type="journal article" date="2019" name="Int. J. Syst. Evol. Microbiol.">
        <title>The Global Catalogue of Microorganisms (GCM) 10K type strain sequencing project: providing services to taxonomists for standard genome sequencing and annotation.</title>
        <authorList>
            <consortium name="The Broad Institute Genomics Platform"/>
            <consortium name="The Broad Institute Genome Sequencing Center for Infectious Disease"/>
            <person name="Wu L."/>
            <person name="Ma J."/>
        </authorList>
    </citation>
    <scope>NUCLEOTIDE SEQUENCE [LARGE SCALE GENOMIC DNA]</scope>
    <source>
        <strain evidence="6">CCUG 50213</strain>
    </source>
</reference>
<dbReference type="SUPFAM" id="SSF52540">
    <property type="entry name" value="P-loop containing nucleoside triphosphate hydrolases"/>
    <property type="match status" value="1"/>
</dbReference>
<dbReference type="RefSeq" id="WP_343957869.1">
    <property type="nucleotide sequence ID" value="NZ_BAAAKZ010000002.1"/>
</dbReference>
<protein>
    <submittedName>
        <fullName evidence="5">LuxR C-terminal-related transcriptional regulator</fullName>
    </submittedName>
</protein>
<dbReference type="Pfam" id="PF00196">
    <property type="entry name" value="GerE"/>
    <property type="match status" value="1"/>
</dbReference>
<dbReference type="SUPFAM" id="SSF46894">
    <property type="entry name" value="C-terminal effector domain of the bipartite response regulators"/>
    <property type="match status" value="1"/>
</dbReference>
<keyword evidence="6" id="KW-1185">Reference proteome</keyword>
<dbReference type="CDD" id="cd06170">
    <property type="entry name" value="LuxR_C_like"/>
    <property type="match status" value="1"/>
</dbReference>
<dbReference type="PANTHER" id="PTHR44688:SF16">
    <property type="entry name" value="DNA-BINDING TRANSCRIPTIONAL ACTIVATOR DEVR_DOSR"/>
    <property type="match status" value="1"/>
</dbReference>
<organism evidence="5 6">
    <name type="scientific">Leucobacter albus</name>
    <dbReference type="NCBI Taxonomy" id="272210"/>
    <lineage>
        <taxon>Bacteria</taxon>
        <taxon>Bacillati</taxon>
        <taxon>Actinomycetota</taxon>
        <taxon>Actinomycetes</taxon>
        <taxon>Micrococcales</taxon>
        <taxon>Microbacteriaceae</taxon>
        <taxon>Leucobacter</taxon>
    </lineage>
</organism>
<evidence type="ECO:0000256" key="2">
    <source>
        <dbReference type="ARBA" id="ARBA00023125"/>
    </source>
</evidence>
<accession>A0ABW3TLN0</accession>
<dbReference type="Gene3D" id="1.10.10.10">
    <property type="entry name" value="Winged helix-like DNA-binding domain superfamily/Winged helix DNA-binding domain"/>
    <property type="match status" value="1"/>
</dbReference>
<comment type="caution">
    <text evidence="5">The sequence shown here is derived from an EMBL/GenBank/DDBJ whole genome shotgun (WGS) entry which is preliminary data.</text>
</comment>
<dbReference type="InterPro" id="IPR000792">
    <property type="entry name" value="Tscrpt_reg_LuxR_C"/>
</dbReference>
<evidence type="ECO:0000256" key="1">
    <source>
        <dbReference type="ARBA" id="ARBA00023015"/>
    </source>
</evidence>
<gene>
    <name evidence="5" type="ORF">ACFQ3U_06960</name>
</gene>
<proteinExistence type="predicted"/>
<evidence type="ECO:0000256" key="3">
    <source>
        <dbReference type="ARBA" id="ARBA00023163"/>
    </source>
</evidence>
<sequence>MAYVFREEILSEAVAMLGRGRGLLVVGHSGSGRTSFLTTLEARLREQGGSAVAIAAASPELPRTLHEAPVSSAVLIDAFEQADARAVSLVRDRLSAGGALVVVLDPSNHDSQLAATLQNTSTTHVRQHALFESLHPLVLAPLEPFEIKRLLHSRSEDLIDAATEEAIVELAKGRPRWALDLLHLAQMRTLSTFPRPGLNNRNVIDETSGLLRSIAEAFGGLSPESAAAAVALASLGPLDHAGIKELIGTEHAHTLTRKGVLMRHDDEGLAYVPRLLGAALSTCASPSHIDRYERAIQSRLLKKAAAGFPLTEHEVQHSIRAFPQESSHVTPVLRTQQSDLIGKSISRLSAFGEHSLARSLLLRENTPELFDGFVNHAAVLGELVSPTAGLALLEADEGETSASLNLPAQFIRARLDALARTARHDAPTQPDSGRASPNAGVSLALDLWNADRRIPTEVPQMRRVAAQSKDPAVNTLVTVLTDLEEVWNGYIPQGSWLDTGAPLPTFESPSEGAFEHLVSTVLVAQSYAALLAGQFAKRRHELQTIAANTSLREYHARWMRHFAAAATALPCGDVARAALEWERFLACAPQYLPLRLRSYLALAKHELELVARSDAYGPSGDSVLSAIISYMAGHVHQPAPPAAAEVSHQVNALPILKLREAHRAAASAGNPFELLHLGLELRTLEKWAPSAIALAQSRRIFVRRRSVSGVHRCDEATREIKSTLRHRIAWYRPELLPVPALDTLTPRERETAKLAAQGLSNRQIAAQLHCSIRTVESHIAQARAKLGAATRQDLANVALH</sequence>
<feature type="domain" description="HTH luxR-type" evidence="4">
    <location>
        <begin position="737"/>
        <end position="800"/>
    </location>
</feature>
<evidence type="ECO:0000313" key="6">
    <source>
        <dbReference type="Proteomes" id="UP001597181"/>
    </source>
</evidence>
<name>A0ABW3TLN0_9MICO</name>
<dbReference type="PRINTS" id="PR00038">
    <property type="entry name" value="HTHLUXR"/>
</dbReference>
<dbReference type="EMBL" id="JBHTLY010000002">
    <property type="protein sequence ID" value="MFD1201626.1"/>
    <property type="molecule type" value="Genomic_DNA"/>
</dbReference>
<keyword evidence="1" id="KW-0805">Transcription regulation</keyword>
<dbReference type="PANTHER" id="PTHR44688">
    <property type="entry name" value="DNA-BINDING TRANSCRIPTIONAL ACTIVATOR DEVR_DOSR"/>
    <property type="match status" value="1"/>
</dbReference>
<dbReference type="InterPro" id="IPR016032">
    <property type="entry name" value="Sig_transdc_resp-reg_C-effctor"/>
</dbReference>
<dbReference type="InterPro" id="IPR027417">
    <property type="entry name" value="P-loop_NTPase"/>
</dbReference>
<evidence type="ECO:0000313" key="5">
    <source>
        <dbReference type="EMBL" id="MFD1201626.1"/>
    </source>
</evidence>